<dbReference type="Pfam" id="PF02926">
    <property type="entry name" value="THUMP"/>
    <property type="match status" value="1"/>
</dbReference>
<evidence type="ECO:0000256" key="1">
    <source>
        <dbReference type="PROSITE-ProRule" id="PRU00529"/>
    </source>
</evidence>
<proteinExistence type="predicted"/>
<dbReference type="PROSITE" id="PS51165">
    <property type="entry name" value="THUMP"/>
    <property type="match status" value="1"/>
</dbReference>
<gene>
    <name evidence="3" type="ORF">NEF87_002427</name>
</gene>
<reference evidence="3" key="1">
    <citation type="submission" date="2022-09" db="EMBL/GenBank/DDBJ databases">
        <title>Actin cytoskeleton and complex cell architecture in an #Asgard archaeon.</title>
        <authorList>
            <person name="Ponce Toledo R.I."/>
            <person name="Schleper C."/>
            <person name="Rodrigues Oliveira T."/>
            <person name="Wollweber F."/>
            <person name="Xu J."/>
            <person name="Rittmann S."/>
            <person name="Klingl A."/>
            <person name="Pilhofer M."/>
        </authorList>
    </citation>
    <scope>NUCLEOTIDE SEQUENCE</scope>
    <source>
        <strain evidence="3">B-35</strain>
    </source>
</reference>
<sequence>MMNFNLIVSTARSYERQAECELWFNLLAIGDENPIFTQTGNPGLILAQTDCEPRKLIKHLKESVEVHDPNSVNFLQKIYPIDVVVPTEIDLIRQATIDLAANHPIAKDSNSKFRITIRKRQTRLKTNEIIPVIAESFSNPVSLKDFDWNIQIEIIGEKTGISILTDHDYFKLVNEN</sequence>
<accession>A0ABY6HRJ9</accession>
<evidence type="ECO:0000259" key="2">
    <source>
        <dbReference type="PROSITE" id="PS51165"/>
    </source>
</evidence>
<evidence type="ECO:0000313" key="3">
    <source>
        <dbReference type="EMBL" id="UYP46142.1"/>
    </source>
</evidence>
<dbReference type="SUPFAM" id="SSF143437">
    <property type="entry name" value="THUMP domain-like"/>
    <property type="match status" value="1"/>
</dbReference>
<dbReference type="EMBL" id="CP104013">
    <property type="protein sequence ID" value="UYP46142.1"/>
    <property type="molecule type" value="Genomic_DNA"/>
</dbReference>
<dbReference type="InterPro" id="IPR004114">
    <property type="entry name" value="THUMP_dom"/>
</dbReference>
<evidence type="ECO:0000313" key="4">
    <source>
        <dbReference type="Proteomes" id="UP001208689"/>
    </source>
</evidence>
<dbReference type="InterPro" id="IPR040183">
    <property type="entry name" value="THUMPD1-like"/>
</dbReference>
<feature type="domain" description="THUMP" evidence="2">
    <location>
        <begin position="54"/>
        <end position="165"/>
    </location>
</feature>
<dbReference type="Proteomes" id="UP001208689">
    <property type="component" value="Chromosome"/>
</dbReference>
<keyword evidence="4" id="KW-1185">Reference proteome</keyword>
<organism evidence="3 4">
    <name type="scientific">Candidatus Lokiarchaeum ossiferum</name>
    <dbReference type="NCBI Taxonomy" id="2951803"/>
    <lineage>
        <taxon>Archaea</taxon>
        <taxon>Promethearchaeati</taxon>
        <taxon>Promethearchaeota</taxon>
        <taxon>Promethearchaeia</taxon>
        <taxon>Promethearchaeales</taxon>
        <taxon>Promethearchaeaceae</taxon>
        <taxon>Candidatus Lokiarchaeum</taxon>
    </lineage>
</organism>
<dbReference type="Gene3D" id="3.30.2300.10">
    <property type="entry name" value="THUMP superfamily"/>
    <property type="match status" value="1"/>
</dbReference>
<protein>
    <recommendedName>
        <fullName evidence="2">THUMP domain-containing protein</fullName>
    </recommendedName>
</protein>
<name>A0ABY6HRJ9_9ARCH</name>
<dbReference type="CDD" id="cd11717">
    <property type="entry name" value="THUMP_THUMPD1_like"/>
    <property type="match status" value="1"/>
</dbReference>
<keyword evidence="1" id="KW-0694">RNA-binding</keyword>